<dbReference type="InterPro" id="IPR019587">
    <property type="entry name" value="Polyketide_cyclase/dehydratase"/>
</dbReference>
<proteinExistence type="predicted"/>
<dbReference type="KEGG" id="mmai:sS8_3727"/>
<name>A0A250KVY0_9GAMM</name>
<dbReference type="EMBL" id="AP017928">
    <property type="protein sequence ID" value="BBA35664.1"/>
    <property type="molecule type" value="Genomic_DNA"/>
</dbReference>
<evidence type="ECO:0000313" key="2">
    <source>
        <dbReference type="Proteomes" id="UP000266313"/>
    </source>
</evidence>
<dbReference type="Pfam" id="PF10604">
    <property type="entry name" value="Polyketide_cyc2"/>
    <property type="match status" value="1"/>
</dbReference>
<accession>A0A250KVY0</accession>
<protein>
    <recommendedName>
        <fullName evidence="3">Polyketide cyclase/dehydrase</fullName>
    </recommendedName>
</protein>
<gene>
    <name evidence="1" type="ORF">sS8_3727</name>
</gene>
<keyword evidence="2" id="KW-1185">Reference proteome</keyword>
<reference evidence="1 2" key="1">
    <citation type="submission" date="2016-12" db="EMBL/GenBank/DDBJ databases">
        <title>Genome sequencing of Methylocaldum marinum.</title>
        <authorList>
            <person name="Takeuchi M."/>
            <person name="Kamagata Y."/>
            <person name="Hiraoka S."/>
            <person name="Oshima K."/>
            <person name="Hattori M."/>
            <person name="Iwasaki W."/>
        </authorList>
    </citation>
    <scope>NUCLEOTIDE SEQUENCE [LARGE SCALE GENOMIC DNA]</scope>
    <source>
        <strain evidence="1 2">S8</strain>
    </source>
</reference>
<dbReference type="AlphaFoldDB" id="A0A250KVY0"/>
<dbReference type="Gene3D" id="3.30.530.20">
    <property type="match status" value="1"/>
</dbReference>
<evidence type="ECO:0008006" key="3">
    <source>
        <dbReference type="Google" id="ProtNLM"/>
    </source>
</evidence>
<organism evidence="1 2">
    <name type="scientific">Methylocaldum marinum</name>
    <dbReference type="NCBI Taxonomy" id="1432792"/>
    <lineage>
        <taxon>Bacteria</taxon>
        <taxon>Pseudomonadati</taxon>
        <taxon>Pseudomonadota</taxon>
        <taxon>Gammaproteobacteria</taxon>
        <taxon>Methylococcales</taxon>
        <taxon>Methylococcaceae</taxon>
        <taxon>Methylocaldum</taxon>
    </lineage>
</organism>
<dbReference type="Proteomes" id="UP000266313">
    <property type="component" value="Chromosome"/>
</dbReference>
<dbReference type="RefSeq" id="WP_170161150.1">
    <property type="nucleotide sequence ID" value="NZ_AP017928.1"/>
</dbReference>
<sequence>MIKLSTSVCVNAPAQIVWERLATLEDIPLWSKPVLRARCNGGVARGAGAERICELSGRLTIRERWTAWDEGRSFRYEGFGIPLVKRASNYWSVQAEGERRALLVSEAEIELKGGLLGRLLEPAMRASMRKMGVQSLAAFKFLVENGRPYEGPYSRIPPAPTGC</sequence>
<dbReference type="InterPro" id="IPR023393">
    <property type="entry name" value="START-like_dom_sf"/>
</dbReference>
<dbReference type="SUPFAM" id="SSF55961">
    <property type="entry name" value="Bet v1-like"/>
    <property type="match status" value="1"/>
</dbReference>
<evidence type="ECO:0000313" key="1">
    <source>
        <dbReference type="EMBL" id="BBA35664.1"/>
    </source>
</evidence>